<name>A0A0V1PT90_9ASCO</name>
<protein>
    <recommendedName>
        <fullName evidence="1">Transcription regulator Rua1 C-terminal domain-containing protein</fullName>
    </recommendedName>
</protein>
<reference evidence="2 3" key="1">
    <citation type="submission" date="2015-11" db="EMBL/GenBank/DDBJ databases">
        <title>The genome of Debaryomyces fabryi.</title>
        <authorList>
            <person name="Tafer H."/>
            <person name="Lopandic K."/>
        </authorList>
    </citation>
    <scope>NUCLEOTIDE SEQUENCE [LARGE SCALE GENOMIC DNA]</scope>
    <source>
        <strain evidence="2 3">CBS 789</strain>
    </source>
</reference>
<dbReference type="InterPro" id="IPR028012">
    <property type="entry name" value="Rua1_C"/>
</dbReference>
<accession>A0A0V1PT90</accession>
<feature type="domain" description="Transcription regulator Rua1 C-terminal" evidence="1">
    <location>
        <begin position="210"/>
        <end position="323"/>
    </location>
</feature>
<keyword evidence="3" id="KW-1185">Reference proteome</keyword>
<dbReference type="GeneID" id="26841873"/>
<dbReference type="AlphaFoldDB" id="A0A0V1PT90"/>
<evidence type="ECO:0000313" key="2">
    <source>
        <dbReference type="EMBL" id="KRZ99377.1"/>
    </source>
</evidence>
<dbReference type="Pfam" id="PF14616">
    <property type="entry name" value="Rua1_C"/>
    <property type="match status" value="1"/>
</dbReference>
<dbReference type="OrthoDB" id="4096316at2759"/>
<evidence type="ECO:0000259" key="1">
    <source>
        <dbReference type="Pfam" id="PF14616"/>
    </source>
</evidence>
<dbReference type="RefSeq" id="XP_015465480.1">
    <property type="nucleotide sequence ID" value="XM_015613693.1"/>
</dbReference>
<gene>
    <name evidence="2" type="ORF">AC631_04864</name>
</gene>
<dbReference type="EMBL" id="LMYN01000148">
    <property type="protein sequence ID" value="KRZ99377.1"/>
    <property type="molecule type" value="Genomic_DNA"/>
</dbReference>
<sequence>MEEGLEIQQISWNSCDTVLVNSHEEEINKDKSLVEIDKGVNLSDIISLIDPYRTSCNTEVFDNLLVCGEVQYDRTINDLNSNKNITVSTKSKNKEVPTITISPPSQEYRNITYFEPRSEDKLYLRVPSKPFKGDYYGAKFWIKCNNMIYNSHLLCQSKDLVTPNENIIQLLQEEELKVCNIKRVHYTRGVNSPFTELYSKFCYKHNKKFNKNLPYRTEFLRYSQDQRGEINLYSKCGLCPYCPCIVFKNMETIEYYDHLSLIHGITKDNLLIPNPRFFGLYKFIKDGTVYHHQGVTCTLCGDVLKINKSKLLYNYMKHYRDVHT</sequence>
<proteinExistence type="predicted"/>
<dbReference type="Proteomes" id="UP000054251">
    <property type="component" value="Unassembled WGS sequence"/>
</dbReference>
<comment type="caution">
    <text evidence="2">The sequence shown here is derived from an EMBL/GenBank/DDBJ whole genome shotgun (WGS) entry which is preliminary data.</text>
</comment>
<organism evidence="2 3">
    <name type="scientific">Debaryomyces fabryi</name>
    <dbReference type="NCBI Taxonomy" id="58627"/>
    <lineage>
        <taxon>Eukaryota</taxon>
        <taxon>Fungi</taxon>
        <taxon>Dikarya</taxon>
        <taxon>Ascomycota</taxon>
        <taxon>Saccharomycotina</taxon>
        <taxon>Pichiomycetes</taxon>
        <taxon>Debaryomycetaceae</taxon>
        <taxon>Debaryomyces</taxon>
    </lineage>
</organism>
<evidence type="ECO:0000313" key="3">
    <source>
        <dbReference type="Proteomes" id="UP000054251"/>
    </source>
</evidence>